<protein>
    <submittedName>
        <fullName evidence="1">Uncharacterized protein</fullName>
    </submittedName>
</protein>
<reference evidence="1 2" key="1">
    <citation type="submission" date="2017-11" db="EMBL/GenBank/DDBJ databases">
        <title>De-novo sequencing of pomegranate (Punica granatum L.) genome.</title>
        <authorList>
            <person name="Akparov Z."/>
            <person name="Amiraslanov A."/>
            <person name="Hajiyeva S."/>
            <person name="Abbasov M."/>
            <person name="Kaur K."/>
            <person name="Hamwieh A."/>
            <person name="Solovyev V."/>
            <person name="Salamov A."/>
            <person name="Braich B."/>
            <person name="Kosarev P."/>
            <person name="Mahmoud A."/>
            <person name="Hajiyev E."/>
            <person name="Babayeva S."/>
            <person name="Izzatullayeva V."/>
            <person name="Mammadov A."/>
            <person name="Mammadov A."/>
            <person name="Sharifova S."/>
            <person name="Ojaghi J."/>
            <person name="Eynullazada K."/>
            <person name="Bayramov B."/>
            <person name="Abdulazimova A."/>
            <person name="Shahmuradov I."/>
        </authorList>
    </citation>
    <scope>NUCLEOTIDE SEQUENCE [LARGE SCALE GENOMIC DNA]</scope>
    <source>
        <strain evidence="2">cv. AG2017</strain>
        <tissue evidence="1">Leaf</tissue>
    </source>
</reference>
<dbReference type="EMBL" id="PGOL01000148">
    <property type="protein sequence ID" value="PKI75866.1"/>
    <property type="molecule type" value="Genomic_DNA"/>
</dbReference>
<name>A0A2I0L6X9_PUNGR</name>
<accession>A0A2I0L6X9</accession>
<dbReference type="AlphaFoldDB" id="A0A2I0L6X9"/>
<evidence type="ECO:0000313" key="2">
    <source>
        <dbReference type="Proteomes" id="UP000233551"/>
    </source>
</evidence>
<dbReference type="Proteomes" id="UP000233551">
    <property type="component" value="Unassembled WGS sequence"/>
</dbReference>
<evidence type="ECO:0000313" key="1">
    <source>
        <dbReference type="EMBL" id="PKI75866.1"/>
    </source>
</evidence>
<proteinExistence type="predicted"/>
<sequence>MEVESLREPKPRGENQVPSYWVSLHFDWPEDSLCTCPESSSEDIVVLQQNFPTHAISAGWTDFSVVSDHGDCVEGVEREVLVLILKSPVVVQGVTWSTLMKLTAQEEPAKACTACFGMVEQHHLAEVAELGPLYRLRRSRSWGSALLGLSGGVLLWRRLMNNGRWGRRSTENGCGVWHPALTAPRVASLPFLDVPAACFFNASLSFFLDGPLILST</sequence>
<comment type="caution">
    <text evidence="1">The sequence shown here is derived from an EMBL/GenBank/DDBJ whole genome shotgun (WGS) entry which is preliminary data.</text>
</comment>
<organism evidence="1 2">
    <name type="scientific">Punica granatum</name>
    <name type="common">Pomegranate</name>
    <dbReference type="NCBI Taxonomy" id="22663"/>
    <lineage>
        <taxon>Eukaryota</taxon>
        <taxon>Viridiplantae</taxon>
        <taxon>Streptophyta</taxon>
        <taxon>Embryophyta</taxon>
        <taxon>Tracheophyta</taxon>
        <taxon>Spermatophyta</taxon>
        <taxon>Magnoliopsida</taxon>
        <taxon>eudicotyledons</taxon>
        <taxon>Gunneridae</taxon>
        <taxon>Pentapetalae</taxon>
        <taxon>rosids</taxon>
        <taxon>malvids</taxon>
        <taxon>Myrtales</taxon>
        <taxon>Lythraceae</taxon>
        <taxon>Punica</taxon>
    </lineage>
</organism>
<keyword evidence="2" id="KW-1185">Reference proteome</keyword>
<gene>
    <name evidence="1" type="ORF">CRG98_003781</name>
</gene>